<dbReference type="AlphaFoldDB" id="A0A0L0GSL0"/>
<dbReference type="PANTHER" id="PTHR46577">
    <property type="entry name" value="HTH-TYPE TRANSCRIPTIONAL REGULATORY PROTEIN GABR"/>
    <property type="match status" value="1"/>
</dbReference>
<comment type="similarity">
    <text evidence="1">In the C-terminal section; belongs to the class-I pyridoxal-phosphate-dependent aminotransferase family.</text>
</comment>
<dbReference type="EMBL" id="JNGI01000128">
    <property type="protein sequence ID" value="KNC91423.1"/>
    <property type="molecule type" value="Genomic_DNA"/>
</dbReference>
<evidence type="ECO:0000313" key="9">
    <source>
        <dbReference type="Proteomes" id="UP000037393"/>
    </source>
</evidence>
<dbReference type="PATRIC" id="fig|379893.4.peg.474"/>
<dbReference type="Proteomes" id="UP000037393">
    <property type="component" value="Unassembled WGS sequence"/>
</dbReference>
<dbReference type="PANTHER" id="PTHR46577:SF1">
    <property type="entry name" value="HTH-TYPE TRANSCRIPTIONAL REGULATORY PROTEIN GABR"/>
    <property type="match status" value="1"/>
</dbReference>
<dbReference type="CDD" id="cd00609">
    <property type="entry name" value="AAT_like"/>
    <property type="match status" value="1"/>
</dbReference>
<evidence type="ECO:0000256" key="3">
    <source>
        <dbReference type="ARBA" id="ARBA00023015"/>
    </source>
</evidence>
<dbReference type="RefSeq" id="WP_049857594.1">
    <property type="nucleotide sequence ID" value="NZ_JNGI01000128.1"/>
</dbReference>
<dbReference type="InterPro" id="IPR036390">
    <property type="entry name" value="WH_DNA-bd_sf"/>
</dbReference>
<evidence type="ECO:0000256" key="6">
    <source>
        <dbReference type="SAM" id="MobiDB-lite"/>
    </source>
</evidence>
<dbReference type="InterPro" id="IPR036388">
    <property type="entry name" value="WH-like_DNA-bd_sf"/>
</dbReference>
<keyword evidence="4" id="KW-0238">DNA-binding</keyword>
<feature type="domain" description="HTH gntR-type" evidence="7">
    <location>
        <begin position="2"/>
        <end position="70"/>
    </location>
</feature>
<dbReference type="InterPro" id="IPR000524">
    <property type="entry name" value="Tscrpt_reg_HTH_GntR"/>
</dbReference>
<dbReference type="CDD" id="cd07377">
    <property type="entry name" value="WHTH_GntR"/>
    <property type="match status" value="1"/>
</dbReference>
<protein>
    <submittedName>
        <fullName evidence="8">GntR family transcriptional regulator</fullName>
    </submittedName>
</protein>
<dbReference type="SMART" id="SM00345">
    <property type="entry name" value="HTH_GNTR"/>
    <property type="match status" value="1"/>
</dbReference>
<keyword evidence="9" id="KW-1185">Reference proteome</keyword>
<keyword evidence="3" id="KW-0805">Transcription regulation</keyword>
<keyword evidence="5" id="KW-0804">Transcription</keyword>
<dbReference type="Gene3D" id="3.40.640.10">
    <property type="entry name" value="Type I PLP-dependent aspartate aminotransferase-like (Major domain)"/>
    <property type="match status" value="1"/>
</dbReference>
<dbReference type="SUPFAM" id="SSF53383">
    <property type="entry name" value="PLP-dependent transferases"/>
    <property type="match status" value="1"/>
</dbReference>
<dbReference type="InterPro" id="IPR015424">
    <property type="entry name" value="PyrdxlP-dep_Trfase"/>
</dbReference>
<feature type="region of interest" description="Disordered" evidence="6">
    <location>
        <begin position="68"/>
        <end position="93"/>
    </location>
</feature>
<dbReference type="GO" id="GO:0003700">
    <property type="term" value="F:DNA-binding transcription factor activity"/>
    <property type="evidence" value="ECO:0007669"/>
    <property type="project" value="InterPro"/>
</dbReference>
<accession>A0A0L0GSL0</accession>
<dbReference type="SUPFAM" id="SSF46785">
    <property type="entry name" value="Winged helix' DNA-binding domain"/>
    <property type="match status" value="1"/>
</dbReference>
<comment type="caution">
    <text evidence="8">The sequence shown here is derived from an EMBL/GenBank/DDBJ whole genome shotgun (WGS) entry which is preliminary data.</text>
</comment>
<proteinExistence type="inferred from homology"/>
<organism evidence="8 9">
    <name type="scientific">Trabulsiella odontotermitis</name>
    <dbReference type="NCBI Taxonomy" id="379893"/>
    <lineage>
        <taxon>Bacteria</taxon>
        <taxon>Pseudomonadati</taxon>
        <taxon>Pseudomonadota</taxon>
        <taxon>Gammaproteobacteria</taxon>
        <taxon>Enterobacterales</taxon>
        <taxon>Enterobacteriaceae</taxon>
        <taxon>Trabulsiella</taxon>
    </lineage>
</organism>
<evidence type="ECO:0000256" key="4">
    <source>
        <dbReference type="ARBA" id="ARBA00023125"/>
    </source>
</evidence>
<evidence type="ECO:0000313" key="8">
    <source>
        <dbReference type="EMBL" id="KNC91423.1"/>
    </source>
</evidence>
<dbReference type="STRING" id="379893.GCA_001297775_03212"/>
<gene>
    <name evidence="8" type="ORF">GM31_02305</name>
</gene>
<evidence type="ECO:0000256" key="5">
    <source>
        <dbReference type="ARBA" id="ARBA00023163"/>
    </source>
</evidence>
<evidence type="ECO:0000256" key="1">
    <source>
        <dbReference type="ARBA" id="ARBA00005384"/>
    </source>
</evidence>
<dbReference type="InterPro" id="IPR015421">
    <property type="entry name" value="PyrdxlP-dep_Trfase_major"/>
</dbReference>
<name>A0A0L0GSL0_9ENTR</name>
<dbReference type="Pfam" id="PF00155">
    <property type="entry name" value="Aminotran_1_2"/>
    <property type="match status" value="1"/>
</dbReference>
<dbReference type="Pfam" id="PF00392">
    <property type="entry name" value="GntR"/>
    <property type="match status" value="1"/>
</dbReference>
<dbReference type="GO" id="GO:0030170">
    <property type="term" value="F:pyridoxal phosphate binding"/>
    <property type="evidence" value="ECO:0007669"/>
    <property type="project" value="InterPro"/>
</dbReference>
<dbReference type="PROSITE" id="PS50949">
    <property type="entry name" value="HTH_GNTR"/>
    <property type="match status" value="1"/>
</dbReference>
<sequence>MKPGFQEIYHRYRDNVSRGVLKPGDKVPAIRVLAEDLKVARKTVETAYAILIGEGYLVSQGARGTRVNPDLKISPAPSSPTEQTAGHLQESPASLRRRSGFLRPGLPALDSFPYKKWLLLSGQAVRAMRQEEMLNPPVLGWYPLRQAIARYLNISRGLSCTAEQVLITSGYLGSLRLILDTLASANDKVVFEDPGYFMGQQLLKRTIPRLYTAPVDRQGIDTDYLLRHHHDARFAIVTPSHQSPLAVTLSLPRKQQLLDWAAQHAAWIVEDDYDGEFHYTRKVLPSLKSLDQLDRVIFIGSFSKTIMPSVRIGYVVMPTSTIPAFIHNAEILTSGQPVLMQKILTAFLNEGHFFRHLKKMRTLYQTRREWMIAALQAVYGDLFYTEQNDGGMNIVAFLATGTCDRDIAECWQQYQLHVNTLSDWYSGTSKRYGLIIGYTNIRSYDEACARLQQPKAQTLALLQAEPTR</sequence>
<dbReference type="InterPro" id="IPR004839">
    <property type="entry name" value="Aminotransferase_I/II_large"/>
</dbReference>
<evidence type="ECO:0000256" key="2">
    <source>
        <dbReference type="ARBA" id="ARBA00022898"/>
    </source>
</evidence>
<evidence type="ECO:0000259" key="7">
    <source>
        <dbReference type="PROSITE" id="PS50949"/>
    </source>
</evidence>
<dbReference type="GO" id="GO:0003677">
    <property type="term" value="F:DNA binding"/>
    <property type="evidence" value="ECO:0007669"/>
    <property type="project" value="UniProtKB-KW"/>
</dbReference>
<keyword evidence="2" id="KW-0663">Pyridoxal phosphate</keyword>
<reference evidence="8 9" key="1">
    <citation type="journal article" date="2015" name="Appl. Environ. Microbiol.">
        <title>The Enterobacterium Trabulsiella odontotermitis Presents Novel Adaptations Related to Its Association with Fungus-Growing Termites.</title>
        <authorList>
            <person name="Sapountzis P."/>
            <person name="Gruntjes T."/>
            <person name="Otani S."/>
            <person name="Estevez J."/>
            <person name="da Costa R.R."/>
            <person name="Plunkett G.3rd."/>
            <person name="Perna N.T."/>
            <person name="Poulsen M."/>
        </authorList>
    </citation>
    <scope>NUCLEOTIDE SEQUENCE [LARGE SCALE GENOMIC DNA]</scope>
    <source>
        <strain evidence="8 9">12</strain>
    </source>
</reference>
<dbReference type="InterPro" id="IPR051446">
    <property type="entry name" value="HTH_trans_reg/aminotransferase"/>
</dbReference>
<dbReference type="OrthoDB" id="9808770at2"/>
<dbReference type="Gene3D" id="1.10.10.10">
    <property type="entry name" value="Winged helix-like DNA-binding domain superfamily/Winged helix DNA-binding domain"/>
    <property type="match status" value="1"/>
</dbReference>